<sequence length="912" mass="93101">MAPRSVAARAAALATITAAVLLSGTLTSAFPATAAAGTTYHVSPSGSDANPGTSSSPFRHIQRCATVMTAGDTCQIASGTYRETITPAADGTASARITYTAAPGAAVVVDGSDPVTGWTQVTPAHLAALQADDPTLNGSEFAAAVTAGRIHRAAVTVNGGLPGQQVFVDGAMQPEAAWPHPGNNPAEPVLASAQSGTQTTLSDPALTQPAGWWVGARLTSHNWFVSETGTVTSSAVGSVTAGSLPACVGLSPNQRNLYSLSGKLALLGRPGEWHYRPDDGHLYLWTPDGAAPSSHAVELKKRDLAFDLSGRAYTTVLGIGIKGATVRTSSTTHHVVLDGITARYVSAYSDLVVDPGKITPADPCDVLTAGETTSGIQLRGTANMLRNSTIDWSAGNGVLVAGTGNTVTNNRITNADYMGSYAASINVLGSGHLISHNTAWGSGRSNLNIDNKVAGTTAPGHLIRYNDFGDYGKLVNDVGAIYVCCRVDLAGTVIDHNLLHDAAPGVAQDGPAPGVYLDLETHNATVADNVAWNRTTYGVVLINPNGGTTSGNKIYGNTSGTDPKAVSLFGGTYSTSEVKNNIGTVDTAPGVTVTNNLPNSTNPHFTNAAALDFTVTAGSPARNAGAVLPPWTDGSTDATPTIGAYQYGAAKWTGGVRSTAAAIQAESAAASSGTNTRSGGTGTVVGSFDGGDWLRYANVPFGNGRTMFAATLATETQYANQRFEIRLDSPTGSVIGTATVSSTGSFDRFVPQYTPITPTSGTHDVYLIALGTGAGVGDIDTIAFTRTPAKLEAEHADAGFGTSVAVGGTGMFAGSFDGGDSLAFRSVDFGTGRTSLSASLAVEPAYAGQTFEIRIDDPAGPVIGTLTTSPTGGWTRFATQSTTIASTTGMHDVFLVATGGAGVANIDWVALE</sequence>
<feature type="signal peptide" evidence="4">
    <location>
        <begin position="1"/>
        <end position="34"/>
    </location>
</feature>
<protein>
    <recommendedName>
        <fullName evidence="5">CBM6 domain-containing protein</fullName>
    </recommendedName>
</protein>
<dbReference type="InterPro" id="IPR012334">
    <property type="entry name" value="Pectin_lyas_fold"/>
</dbReference>
<dbReference type="GO" id="GO:0016837">
    <property type="term" value="F:carbon-oxygen lyase activity, acting on polysaccharides"/>
    <property type="evidence" value="ECO:0007669"/>
    <property type="project" value="TreeGrafter"/>
</dbReference>
<dbReference type="InterPro" id="IPR005084">
    <property type="entry name" value="CBM6"/>
</dbReference>
<dbReference type="RefSeq" id="WP_185104489.1">
    <property type="nucleotide sequence ID" value="NZ_JACHMI010000001.1"/>
</dbReference>
<dbReference type="Proteomes" id="UP000565579">
    <property type="component" value="Unassembled WGS sequence"/>
</dbReference>
<dbReference type="InterPro" id="IPR011050">
    <property type="entry name" value="Pectin_lyase_fold/virulence"/>
</dbReference>
<feature type="domain" description="CBM6" evidence="5">
    <location>
        <begin position="661"/>
        <end position="785"/>
    </location>
</feature>
<dbReference type="Pfam" id="PF22842">
    <property type="entry name" value="Pel9A-like_beta_helix"/>
    <property type="match status" value="1"/>
</dbReference>
<keyword evidence="7" id="KW-1185">Reference proteome</keyword>
<dbReference type="CDD" id="cd04084">
    <property type="entry name" value="CBM6_xylanase-like"/>
    <property type="match status" value="2"/>
</dbReference>
<organism evidence="6 7">
    <name type="scientific">Nonomuraea rubra</name>
    <dbReference type="NCBI Taxonomy" id="46180"/>
    <lineage>
        <taxon>Bacteria</taxon>
        <taxon>Bacillati</taxon>
        <taxon>Actinomycetota</taxon>
        <taxon>Actinomycetes</taxon>
        <taxon>Streptosporangiales</taxon>
        <taxon>Streptosporangiaceae</taxon>
        <taxon>Nonomuraea</taxon>
    </lineage>
</organism>
<name>A0A7X0U0C3_9ACTN</name>
<evidence type="ECO:0000313" key="7">
    <source>
        <dbReference type="Proteomes" id="UP000565579"/>
    </source>
</evidence>
<evidence type="ECO:0000256" key="2">
    <source>
        <dbReference type="ARBA" id="ARBA00022525"/>
    </source>
</evidence>
<dbReference type="AlphaFoldDB" id="A0A7X0U0C3"/>
<dbReference type="InterPro" id="IPR052052">
    <property type="entry name" value="Polysaccharide_Lyase_9"/>
</dbReference>
<dbReference type="GO" id="GO:0030246">
    <property type="term" value="F:carbohydrate binding"/>
    <property type="evidence" value="ECO:0007669"/>
    <property type="project" value="InterPro"/>
</dbReference>
<dbReference type="SUPFAM" id="SSF49785">
    <property type="entry name" value="Galactose-binding domain-like"/>
    <property type="match status" value="2"/>
</dbReference>
<dbReference type="Pfam" id="PF13229">
    <property type="entry name" value="Beta_helix"/>
    <property type="match status" value="1"/>
</dbReference>
<dbReference type="Pfam" id="PF03422">
    <property type="entry name" value="CBM_6"/>
    <property type="match status" value="2"/>
</dbReference>
<dbReference type="Gene3D" id="2.60.120.260">
    <property type="entry name" value="Galactose-binding domain-like"/>
    <property type="match status" value="2"/>
</dbReference>
<accession>A0A7X0U0C3</accession>
<dbReference type="InterPro" id="IPR006584">
    <property type="entry name" value="Cellulose-bd_IV"/>
</dbReference>
<evidence type="ECO:0000259" key="5">
    <source>
        <dbReference type="PROSITE" id="PS51175"/>
    </source>
</evidence>
<dbReference type="PANTHER" id="PTHR40088:SF2">
    <property type="entry name" value="SECRETED SUGAR HYDROLASE"/>
    <property type="match status" value="1"/>
</dbReference>
<feature type="domain" description="CBM6" evidence="5">
    <location>
        <begin position="789"/>
        <end position="912"/>
    </location>
</feature>
<dbReference type="Gene3D" id="2.160.20.10">
    <property type="entry name" value="Single-stranded right-handed beta-helix, Pectin lyase-like"/>
    <property type="match status" value="2"/>
</dbReference>
<dbReference type="EMBL" id="JACHMI010000001">
    <property type="protein sequence ID" value="MBB6550170.1"/>
    <property type="molecule type" value="Genomic_DNA"/>
</dbReference>
<comment type="caution">
    <text evidence="6">The sequence shown here is derived from an EMBL/GenBank/DDBJ whole genome shotgun (WGS) entry which is preliminary data.</text>
</comment>
<reference evidence="6 7" key="1">
    <citation type="submission" date="2020-08" db="EMBL/GenBank/DDBJ databases">
        <title>Sequencing the genomes of 1000 actinobacteria strains.</title>
        <authorList>
            <person name="Klenk H.-P."/>
        </authorList>
    </citation>
    <scope>NUCLEOTIDE SEQUENCE [LARGE SCALE GENOMIC DNA]</scope>
    <source>
        <strain evidence="6 7">DSM 43768</strain>
    </source>
</reference>
<dbReference type="InterPro" id="IPR039448">
    <property type="entry name" value="Beta_helix"/>
</dbReference>
<evidence type="ECO:0000256" key="4">
    <source>
        <dbReference type="SAM" id="SignalP"/>
    </source>
</evidence>
<keyword evidence="3 4" id="KW-0732">Signal</keyword>
<dbReference type="SUPFAM" id="SSF51126">
    <property type="entry name" value="Pectin lyase-like"/>
    <property type="match status" value="1"/>
</dbReference>
<proteinExistence type="predicted"/>
<evidence type="ECO:0000313" key="6">
    <source>
        <dbReference type="EMBL" id="MBB6550170.1"/>
    </source>
</evidence>
<dbReference type="InterPro" id="IPR053868">
    <property type="entry name" value="Pel9A-like_beta_helix"/>
</dbReference>
<dbReference type="GO" id="GO:0005576">
    <property type="term" value="C:extracellular region"/>
    <property type="evidence" value="ECO:0007669"/>
    <property type="project" value="UniProtKB-SubCell"/>
</dbReference>
<gene>
    <name evidence="6" type="ORF">HD593_004965</name>
</gene>
<comment type="subcellular location">
    <subcellularLocation>
        <location evidence="1">Secreted</location>
    </subcellularLocation>
</comment>
<dbReference type="PROSITE" id="PS51175">
    <property type="entry name" value="CBM6"/>
    <property type="match status" value="2"/>
</dbReference>
<feature type="chain" id="PRO_5030551705" description="CBM6 domain-containing protein" evidence="4">
    <location>
        <begin position="35"/>
        <end position="912"/>
    </location>
</feature>
<evidence type="ECO:0000256" key="3">
    <source>
        <dbReference type="ARBA" id="ARBA00022729"/>
    </source>
</evidence>
<dbReference type="SMART" id="SM00606">
    <property type="entry name" value="CBD_IV"/>
    <property type="match status" value="2"/>
</dbReference>
<evidence type="ECO:0000256" key="1">
    <source>
        <dbReference type="ARBA" id="ARBA00004613"/>
    </source>
</evidence>
<dbReference type="PANTHER" id="PTHR40088">
    <property type="entry name" value="PECTATE LYASE (EUROFUNG)"/>
    <property type="match status" value="1"/>
</dbReference>
<keyword evidence="2" id="KW-0964">Secreted</keyword>
<dbReference type="InterPro" id="IPR008979">
    <property type="entry name" value="Galactose-bd-like_sf"/>
</dbReference>